<feature type="domain" description="Pyrrolo-quinoline quinone repeat" evidence="1">
    <location>
        <begin position="46"/>
        <end position="139"/>
    </location>
</feature>
<protein>
    <recommendedName>
        <fullName evidence="1">Pyrrolo-quinoline quinone repeat domain-containing protein</fullName>
    </recommendedName>
</protein>
<dbReference type="EMBL" id="REGA01000023">
    <property type="protein sequence ID" value="RQG90861.1"/>
    <property type="molecule type" value="Genomic_DNA"/>
</dbReference>
<dbReference type="AlphaFoldDB" id="A0A3N6M6B6"/>
<gene>
    <name evidence="2" type="ORF">EA473_19870</name>
</gene>
<organism evidence="2 3">
    <name type="scientific">Natrarchaeobius chitinivorans</name>
    <dbReference type="NCBI Taxonomy" id="1679083"/>
    <lineage>
        <taxon>Archaea</taxon>
        <taxon>Methanobacteriati</taxon>
        <taxon>Methanobacteriota</taxon>
        <taxon>Stenosarchaea group</taxon>
        <taxon>Halobacteria</taxon>
        <taxon>Halobacteriales</taxon>
        <taxon>Natrialbaceae</taxon>
        <taxon>Natrarchaeobius</taxon>
    </lineage>
</organism>
<dbReference type="Pfam" id="PF13360">
    <property type="entry name" value="PQQ_2"/>
    <property type="match status" value="1"/>
</dbReference>
<dbReference type="SUPFAM" id="SSF50998">
    <property type="entry name" value="Quinoprotein alcohol dehydrogenase-like"/>
    <property type="match status" value="1"/>
</dbReference>
<evidence type="ECO:0000313" key="3">
    <source>
        <dbReference type="Proteomes" id="UP000282323"/>
    </source>
</evidence>
<comment type="caution">
    <text evidence="2">The sequence shown here is derived from an EMBL/GenBank/DDBJ whole genome shotgun (WGS) entry which is preliminary data.</text>
</comment>
<keyword evidence="3" id="KW-1185">Reference proteome</keyword>
<dbReference type="Proteomes" id="UP000282323">
    <property type="component" value="Unassembled WGS sequence"/>
</dbReference>
<dbReference type="InterPro" id="IPR015943">
    <property type="entry name" value="WD40/YVTN_repeat-like_dom_sf"/>
</dbReference>
<evidence type="ECO:0000313" key="2">
    <source>
        <dbReference type="EMBL" id="RQG90861.1"/>
    </source>
</evidence>
<evidence type="ECO:0000259" key="1">
    <source>
        <dbReference type="Pfam" id="PF13360"/>
    </source>
</evidence>
<accession>A0A3N6M6B6</accession>
<dbReference type="Gene3D" id="2.130.10.10">
    <property type="entry name" value="YVTN repeat-like/Quinoprotein amine dehydrogenase"/>
    <property type="match status" value="1"/>
</dbReference>
<dbReference type="InterPro" id="IPR002372">
    <property type="entry name" value="PQQ_rpt_dom"/>
</dbReference>
<reference evidence="2 3" key="1">
    <citation type="submission" date="2018-10" db="EMBL/GenBank/DDBJ databases">
        <title>Natrarchaeobius chitinivorans gen. nov., sp. nov., and Natrarchaeobius haloalkaliphilus sp. nov., alkaliphilic, chitin-utilizing haloarchaea from hypersaline alkaline lakes.</title>
        <authorList>
            <person name="Sorokin D.Y."/>
            <person name="Elcheninov A.G."/>
            <person name="Kostrikina N.A."/>
            <person name="Bale N.J."/>
            <person name="Sinninghe Damste J.S."/>
            <person name="Khijniak T.V."/>
            <person name="Kublanov I.V."/>
            <person name="Toshchakov S.V."/>
        </authorList>
    </citation>
    <scope>NUCLEOTIDE SEQUENCE [LARGE SCALE GENOMIC DNA]</scope>
    <source>
        <strain evidence="2 3">AArcht4T</strain>
    </source>
</reference>
<sequence>MSKEYLGSLRRRRDNHASKRWIAQRGTPRESAPVYCRRGRSCDHPAGGGLVAVDPTGTEQWVEDKIEVATEPVLVDGKVLLGDGRTVRAMAAANGTERWSFETRERNFGGVLLGEIDAASTVVNGVVLVATNAGDVYALGSEWAMVRGNASRWPNCWEANTGSRGVLCSRCRYWR</sequence>
<name>A0A3N6M6B6_NATCH</name>
<proteinExistence type="predicted"/>
<dbReference type="InterPro" id="IPR011047">
    <property type="entry name" value="Quinoprotein_ADH-like_sf"/>
</dbReference>